<organism evidence="1 2">
    <name type="scientific">Pseudomonas syringae pv. actinidiae</name>
    <dbReference type="NCBI Taxonomy" id="103796"/>
    <lineage>
        <taxon>Bacteria</taxon>
        <taxon>Pseudomonadati</taxon>
        <taxon>Pseudomonadota</taxon>
        <taxon>Gammaproteobacteria</taxon>
        <taxon>Pseudomonadales</taxon>
        <taxon>Pseudomonadaceae</taxon>
        <taxon>Pseudomonas</taxon>
        <taxon>Pseudomonas syringae</taxon>
    </lineage>
</organism>
<accession>A0A3M4KLI0</accession>
<gene>
    <name evidence="1" type="ORF">ALQ07_03636</name>
</gene>
<evidence type="ECO:0000313" key="1">
    <source>
        <dbReference type="EMBL" id="RMQ29934.1"/>
    </source>
</evidence>
<name>A0A3M4KLI0_PSESF</name>
<reference evidence="1 2" key="1">
    <citation type="submission" date="2018-08" db="EMBL/GenBank/DDBJ databases">
        <title>Recombination of ecologically and evolutionarily significant loci maintains genetic cohesion in the Pseudomonas syringae species complex.</title>
        <authorList>
            <person name="Dillon M."/>
            <person name="Thakur S."/>
            <person name="Almeida R.N.D."/>
            <person name="Weir B.S."/>
            <person name="Guttman D.S."/>
        </authorList>
    </citation>
    <scope>NUCLEOTIDE SEQUENCE [LARGE SCALE GENOMIC DNA]</scope>
    <source>
        <strain evidence="1 2">ICMP 19074</strain>
    </source>
</reference>
<comment type="caution">
    <text evidence="1">The sequence shown here is derived from an EMBL/GenBank/DDBJ whole genome shotgun (WGS) entry which is preliminary data.</text>
</comment>
<dbReference type="EMBL" id="RBRB01000267">
    <property type="protein sequence ID" value="RMQ29934.1"/>
    <property type="molecule type" value="Genomic_DNA"/>
</dbReference>
<dbReference type="AlphaFoldDB" id="A0A3M4KLI0"/>
<protein>
    <submittedName>
        <fullName evidence="1">Uncharacterized protein</fullName>
    </submittedName>
</protein>
<dbReference type="Proteomes" id="UP000273140">
    <property type="component" value="Unassembled WGS sequence"/>
</dbReference>
<sequence>MLGFCASLPALAATYRYGEREMYSPKEESARQTHKNWLAKRQAHLKQEDPRMPVLEAQGILGPIPGDDRNLWPVSERINPLVVSVPASAPVTLKNGESITFFLDNTELYRRPIEALEDLQFSIEPGLLGSGKPYELVYEHSDGLGNTMPSIPFVLDVDSQAPNRGETGEPAVLPDEVGSDGLTLEYLENHASLDITVPRSSDILAGDTITISWVPVVARSFRQDFAPITSKVVTYPDFIGVHDPVVHIDSELIKDLPQGKIGIFYRYIDRAGNMGQFSNVTVLQVNLTPAPGNLLAPKVLLAEGDGIDRADAQLGVEVEIPEPVYDNPQDYDEIEVIWEGTAVAAVLLDTLPMYIPIDWSTLSANGALDKRSFKVSYNVVRGALSTPSPELDVTVDFTVAGPEPDPSTPGPINSALPAIVVKSRELSPVDNVLGNADKDLDATAQLASNPFAPGDILRLYWGDLRPHVAEFEIVTTGTAIEFVIPWDVIQRGGYNDQLPVYYSTWNEVNEQGSEHIAVDVRIVDITGLPDVEFPDRFAPPAGPTPVPVINCCSLPWNGININIPFDPDKMGVGDDVIIKWQAYEDRAGTSPIDSTYHEFEPIPLVAGNQYTNIPFVIPYANLVEPVITVGSGRVTYTLIKANGQRGEHSALTIITRVAGAGLCSESFPGVCNAFVDDRSGSTA</sequence>
<evidence type="ECO:0000313" key="2">
    <source>
        <dbReference type="Proteomes" id="UP000273140"/>
    </source>
</evidence>
<proteinExistence type="predicted"/>